<dbReference type="PANTHER" id="PTHR43179:SF7">
    <property type="entry name" value="RHAMNOSYLTRANSFERASE WBBL"/>
    <property type="match status" value="1"/>
</dbReference>
<reference evidence="2 3" key="1">
    <citation type="submission" date="2018-01" db="EMBL/GenBank/DDBJ databases">
        <title>Complete and assembled Genome of Pantoea calida DSM22759T.</title>
        <authorList>
            <person name="Stevens M.J.A."/>
            <person name="Zurfluh K."/>
            <person name="Stephan R."/>
        </authorList>
    </citation>
    <scope>NUCLEOTIDE SEQUENCE [LARGE SCALE GENOMIC DNA]</scope>
    <source>
        <strain evidence="2 3">DSM 22759</strain>
    </source>
</reference>
<evidence type="ECO:0000259" key="1">
    <source>
        <dbReference type="Pfam" id="PF00535"/>
    </source>
</evidence>
<gene>
    <name evidence="2" type="ORF">C2E16_12870</name>
</gene>
<organism evidence="2 3">
    <name type="scientific">Mixta calida</name>
    <dbReference type="NCBI Taxonomy" id="665913"/>
    <lineage>
        <taxon>Bacteria</taxon>
        <taxon>Pseudomonadati</taxon>
        <taxon>Pseudomonadota</taxon>
        <taxon>Gammaproteobacteria</taxon>
        <taxon>Enterobacterales</taxon>
        <taxon>Erwiniaceae</taxon>
        <taxon>Mixta</taxon>
    </lineage>
</organism>
<sequence length="1163" mass="130321">MDNSTDEKNMLNHPYYIMSPDYRESSGGIQVLHKLCHRINLQGGEAWMVGCSKFNPDWQTPVLTMEKMHEHTVNHKVAIAVYPEIVVGNPLNAKVCVRYMLNHEGLLNGTLMEESVDDLFFWYSSQLIVKEPNPDFLTLVGPDMSIFFDDGREKTSKLLYLNRVPEACVDFSRLPADIKIISVQKPLPLHELAEILKGASVMYTYEWSGTCNLAALCGTPVVAMVAPGYEKLAISTASLADMGNAGVSWSDDEASLDAVRQDIYKVKEQLQKYEDKFYQQLGVFFAKTQQAAQRLESVSAAERLDFARLIHQPPADINPAHGDGAALLFIILANELNAAQLDDTLTSLAALKPYGERLIRVAVIATVPVSRQDVRCLQLDEERSFDAQLRQLMVGADAEWLTFMQAGEKISQNSYPWLMRFLSGCEQSYAVYSDKLFEDKAGSLEAALLPTFDLDMFISLPAISGRNWIYKTAFVQQVLDEAELTFSNPDLALIACLVETRRTETIRHFPEPLFVVKSNIVLHHHADAARLKKMLNRLGYQHAEIGLEYSTYYRAKYHRNVTAKISAVIIADDDLDALQQCVTSFIQTVPDYDYELIIINNGCRSPVLEAWFQGLSELDPTRFRVLSAQEPQKDAFLFNQAVAIATGDVMLKLDPQLCFEQPHWVGTLIDHLFRSDVGAVSGKLIKSSGKIYSAGMIMGFHHSAFPVGFNEPVGAQGYCHRFNLVHAFSTLSGEMLMIKRERLIALGGVDESFDAFQESINDLCLQLGAAGLKNIMTPFAVARIQRENPSSLHVSDHDRHILYARWLNAIADDPAYHPHLSLSEHVYRHTEAEIIAGVTHSRKKGQTRSLACLFARPEKAAAAQFICNLRMLEHAGEINLTLFTPRLDLIAILREKPQVVILDNACLACYQELEILRHYLPDAAFLLFVADTLNIMQDAHFLQAAPLLNKIILRNKHADAIPPGFENNAIYLADALHPSFAETTVRKANQQKPRVGLFLNDIQENDWKFLLPVVKELADEMDIIVYGEFPQAIRAVAKEYHRKVNVEKLPQTLCALDLELALFPAVGDGNDFASGSYMLLAVAATGCNVLCSDVKAYYIDAPVIRLKNKKSLWKYSIRKMLENRASNYASGLAMREKVLSHSLFDAAAVQQWLTQLDATIPSR</sequence>
<name>A0ABM6S1D7_9GAMM</name>
<dbReference type="Gene3D" id="3.90.550.10">
    <property type="entry name" value="Spore Coat Polysaccharide Biosynthesis Protein SpsA, Chain A"/>
    <property type="match status" value="1"/>
</dbReference>
<protein>
    <recommendedName>
        <fullName evidence="1">Glycosyltransferase 2-like domain-containing protein</fullName>
    </recommendedName>
</protein>
<dbReference type="RefSeq" id="WP_084970890.1">
    <property type="nucleotide sequence ID" value="NZ_CP026378.1"/>
</dbReference>
<evidence type="ECO:0000313" key="3">
    <source>
        <dbReference type="Proteomes" id="UP000237673"/>
    </source>
</evidence>
<dbReference type="SUPFAM" id="SSF53448">
    <property type="entry name" value="Nucleotide-diphospho-sugar transferases"/>
    <property type="match status" value="1"/>
</dbReference>
<dbReference type="PANTHER" id="PTHR43179">
    <property type="entry name" value="RHAMNOSYLTRANSFERASE WBBL"/>
    <property type="match status" value="1"/>
</dbReference>
<feature type="domain" description="Glycosyltransferase 2-like" evidence="1">
    <location>
        <begin position="566"/>
        <end position="696"/>
    </location>
</feature>
<dbReference type="InterPro" id="IPR001173">
    <property type="entry name" value="Glyco_trans_2-like"/>
</dbReference>
<proteinExistence type="predicted"/>
<dbReference type="GeneID" id="84632046"/>
<dbReference type="Pfam" id="PF00535">
    <property type="entry name" value="Glycos_transf_2"/>
    <property type="match status" value="1"/>
</dbReference>
<dbReference type="Proteomes" id="UP000237673">
    <property type="component" value="Chromosome"/>
</dbReference>
<keyword evidence="3" id="KW-1185">Reference proteome</keyword>
<accession>A0ABM6S1D7</accession>
<dbReference type="InterPro" id="IPR029044">
    <property type="entry name" value="Nucleotide-diphossugar_trans"/>
</dbReference>
<evidence type="ECO:0000313" key="2">
    <source>
        <dbReference type="EMBL" id="AUY25714.1"/>
    </source>
</evidence>
<dbReference type="EMBL" id="CP026378">
    <property type="protein sequence ID" value="AUY25714.1"/>
    <property type="molecule type" value="Genomic_DNA"/>
</dbReference>